<keyword evidence="2" id="KW-1185">Reference proteome</keyword>
<dbReference type="RefSeq" id="WP_188694944.1">
    <property type="nucleotide sequence ID" value="NZ_BMLS01000003.1"/>
</dbReference>
<gene>
    <name evidence="1" type="ORF">GCM10010982_22970</name>
</gene>
<reference evidence="1" key="2">
    <citation type="submission" date="2020-09" db="EMBL/GenBank/DDBJ databases">
        <authorList>
            <person name="Sun Q."/>
            <person name="Zhou Y."/>
        </authorList>
    </citation>
    <scope>NUCLEOTIDE SEQUENCE</scope>
    <source>
        <strain evidence="1">CGMCC 1.7086</strain>
    </source>
</reference>
<name>A0A917Z184_9ALTE</name>
<evidence type="ECO:0000313" key="1">
    <source>
        <dbReference type="EMBL" id="GGO70149.1"/>
    </source>
</evidence>
<comment type="caution">
    <text evidence="1">The sequence shown here is derived from an EMBL/GenBank/DDBJ whole genome shotgun (WGS) entry which is preliminary data.</text>
</comment>
<reference evidence="1" key="1">
    <citation type="journal article" date="2014" name="Int. J. Syst. Evol. Microbiol.">
        <title>Complete genome sequence of Corynebacterium casei LMG S-19264T (=DSM 44701T), isolated from a smear-ripened cheese.</title>
        <authorList>
            <consortium name="US DOE Joint Genome Institute (JGI-PGF)"/>
            <person name="Walter F."/>
            <person name="Albersmeier A."/>
            <person name="Kalinowski J."/>
            <person name="Ruckert C."/>
        </authorList>
    </citation>
    <scope>NUCLEOTIDE SEQUENCE</scope>
    <source>
        <strain evidence="1">CGMCC 1.7086</strain>
    </source>
</reference>
<dbReference type="AlphaFoldDB" id="A0A917Z184"/>
<organism evidence="1 2">
    <name type="scientific">Bowmanella pacifica</name>
    <dbReference type="NCBI Taxonomy" id="502051"/>
    <lineage>
        <taxon>Bacteria</taxon>
        <taxon>Pseudomonadati</taxon>
        <taxon>Pseudomonadota</taxon>
        <taxon>Gammaproteobacteria</taxon>
        <taxon>Alteromonadales</taxon>
        <taxon>Alteromonadaceae</taxon>
        <taxon>Bowmanella</taxon>
    </lineage>
</organism>
<evidence type="ECO:0000313" key="2">
    <source>
        <dbReference type="Proteomes" id="UP000606935"/>
    </source>
</evidence>
<proteinExistence type="predicted"/>
<accession>A0A917Z184</accession>
<dbReference type="EMBL" id="BMLS01000003">
    <property type="protein sequence ID" value="GGO70149.1"/>
    <property type="molecule type" value="Genomic_DNA"/>
</dbReference>
<dbReference type="Proteomes" id="UP000606935">
    <property type="component" value="Unassembled WGS sequence"/>
</dbReference>
<protein>
    <submittedName>
        <fullName evidence="1">Uncharacterized protein</fullName>
    </submittedName>
</protein>
<sequence>MLAKDKPCLTDATESEKVRAIACRCGGRPGPLMAVAGARDRWQIRCQVSVCQAMNTGQGQDDVIRGWNRLSTHLYR</sequence>